<evidence type="ECO:0000313" key="5">
    <source>
        <dbReference type="Proteomes" id="UP000321484"/>
    </source>
</evidence>
<dbReference type="GO" id="GO:0016491">
    <property type="term" value="F:oxidoreductase activity"/>
    <property type="evidence" value="ECO:0007669"/>
    <property type="project" value="UniProtKB-KW"/>
</dbReference>
<reference evidence="4 5" key="1">
    <citation type="submission" date="2019-07" db="EMBL/GenBank/DDBJ databases">
        <title>Whole genome shotgun sequence of Actinotalea fermentans NBRC 105374.</title>
        <authorList>
            <person name="Hosoyama A."/>
            <person name="Uohara A."/>
            <person name="Ohji S."/>
            <person name="Ichikawa N."/>
        </authorList>
    </citation>
    <scope>NUCLEOTIDE SEQUENCE [LARGE SCALE GENOMIC DNA]</scope>
    <source>
        <strain evidence="4 5">NBRC 105374</strain>
    </source>
</reference>
<proteinExistence type="inferred from homology"/>
<dbReference type="PRINTS" id="PR00080">
    <property type="entry name" value="SDRFAMILY"/>
</dbReference>
<keyword evidence="5" id="KW-1185">Reference proteome</keyword>
<evidence type="ECO:0000256" key="3">
    <source>
        <dbReference type="RuleBase" id="RU000363"/>
    </source>
</evidence>
<comment type="similarity">
    <text evidence="1 3">Belongs to the short-chain dehydrogenases/reductases (SDR) family.</text>
</comment>
<dbReference type="Pfam" id="PF00106">
    <property type="entry name" value="adh_short"/>
    <property type="match status" value="1"/>
</dbReference>
<keyword evidence="2" id="KW-0560">Oxidoreductase</keyword>
<dbReference type="PRINTS" id="PR00081">
    <property type="entry name" value="GDHRDH"/>
</dbReference>
<organism evidence="4 5">
    <name type="scientific">Actinotalea fermentans</name>
    <dbReference type="NCBI Taxonomy" id="43671"/>
    <lineage>
        <taxon>Bacteria</taxon>
        <taxon>Bacillati</taxon>
        <taxon>Actinomycetota</taxon>
        <taxon>Actinomycetes</taxon>
        <taxon>Micrococcales</taxon>
        <taxon>Cellulomonadaceae</taxon>
        <taxon>Actinotalea</taxon>
    </lineage>
</organism>
<dbReference type="AlphaFoldDB" id="A0A511YYV4"/>
<dbReference type="PANTHER" id="PTHR43086:SF3">
    <property type="entry name" value="NADP-DEPENDENT 3-HYDROXY ACID DEHYDROGENASE YDFG"/>
    <property type="match status" value="1"/>
</dbReference>
<dbReference type="PIRSF" id="PIRSF000126">
    <property type="entry name" value="11-beta-HSD1"/>
    <property type="match status" value="1"/>
</dbReference>
<comment type="caution">
    <text evidence="4">The sequence shown here is derived from an EMBL/GenBank/DDBJ whole genome shotgun (WGS) entry which is preliminary data.</text>
</comment>
<dbReference type="Gene3D" id="3.40.50.720">
    <property type="entry name" value="NAD(P)-binding Rossmann-like Domain"/>
    <property type="match status" value="1"/>
</dbReference>
<dbReference type="PANTHER" id="PTHR43086">
    <property type="entry name" value="VERY-LONG-CHAIN 3-OXOOACYL-COA REDUCTASE"/>
    <property type="match status" value="1"/>
</dbReference>
<evidence type="ECO:0000256" key="2">
    <source>
        <dbReference type="ARBA" id="ARBA00023002"/>
    </source>
</evidence>
<gene>
    <name evidence="4" type="ORF">AFE02nite_21140</name>
</gene>
<dbReference type="CDD" id="cd05233">
    <property type="entry name" value="SDR_c"/>
    <property type="match status" value="1"/>
</dbReference>
<accession>A0A511YYV4</accession>
<dbReference type="InterPro" id="IPR036291">
    <property type="entry name" value="NAD(P)-bd_dom_sf"/>
</dbReference>
<evidence type="ECO:0000313" key="4">
    <source>
        <dbReference type="EMBL" id="GEN80380.1"/>
    </source>
</evidence>
<protein>
    <submittedName>
        <fullName evidence="4">Short-chain dehydrogenase</fullName>
    </submittedName>
</protein>
<evidence type="ECO:0000256" key="1">
    <source>
        <dbReference type="ARBA" id="ARBA00006484"/>
    </source>
</evidence>
<dbReference type="Proteomes" id="UP000321484">
    <property type="component" value="Unassembled WGS sequence"/>
</dbReference>
<dbReference type="EMBL" id="BJYK01000006">
    <property type="protein sequence ID" value="GEN80380.1"/>
    <property type="molecule type" value="Genomic_DNA"/>
</dbReference>
<dbReference type="SUPFAM" id="SSF51735">
    <property type="entry name" value="NAD(P)-binding Rossmann-fold domains"/>
    <property type="match status" value="1"/>
</dbReference>
<dbReference type="InterPro" id="IPR002347">
    <property type="entry name" value="SDR_fam"/>
</dbReference>
<name>A0A511YYV4_9CELL</name>
<sequence>MRSNQATARSARARTELMFHVAIRMHATYSAVPTCDAPAPWPRTLAAMGTALITGASAGLGLEFAWQLATARHDVVLVARDEQRLQRLAGQLNAAAGVRAEVLPADLSVRADVERVADRLREGERPVGLLVNNAGHGIGRFVQGDLAAHETALDVMVRAVMVLSHAAAGAMVERGRGAILNVSSVAALTAGGTYSAAKAWVRVFTEALAVELKGTGVTATALCPGLVHTEFHERAGLDYDALPELAWLNAEQVVAAALADVRRGSVISTPSLRYAIASEVVRLLPRAAVRALSGERRLRDVEVDADEVPADA</sequence>